<dbReference type="InterPro" id="IPR032675">
    <property type="entry name" value="LRR_dom_sf"/>
</dbReference>
<comment type="caution">
    <text evidence="9">The sequence shown here is derived from an EMBL/GenBank/DDBJ whole genome shotgun (WGS) entry which is preliminary data.</text>
</comment>
<evidence type="ECO:0000313" key="10">
    <source>
        <dbReference type="Proteomes" id="UP001107558"/>
    </source>
</evidence>
<evidence type="ECO:0000256" key="6">
    <source>
        <dbReference type="ARBA" id="ARBA00022989"/>
    </source>
</evidence>
<keyword evidence="5" id="KW-0677">Repeat</keyword>
<dbReference type="Gene3D" id="3.80.10.10">
    <property type="entry name" value="Ribonuclease Inhibitor"/>
    <property type="match status" value="1"/>
</dbReference>
<dbReference type="SMART" id="SM00369">
    <property type="entry name" value="LRR_TYP"/>
    <property type="match status" value="3"/>
</dbReference>
<comment type="subcellular location">
    <subcellularLocation>
        <location evidence="1">Membrane</location>
        <topology evidence="1">Single-pass membrane protein</topology>
    </subcellularLocation>
</comment>
<protein>
    <submittedName>
        <fullName evidence="9">Uncharacterized protein</fullName>
    </submittedName>
</protein>
<organism evidence="9 10">
    <name type="scientific">Polypedilum vanderplanki</name>
    <name type="common">Sleeping chironomid midge</name>
    <dbReference type="NCBI Taxonomy" id="319348"/>
    <lineage>
        <taxon>Eukaryota</taxon>
        <taxon>Metazoa</taxon>
        <taxon>Ecdysozoa</taxon>
        <taxon>Arthropoda</taxon>
        <taxon>Hexapoda</taxon>
        <taxon>Insecta</taxon>
        <taxon>Pterygota</taxon>
        <taxon>Neoptera</taxon>
        <taxon>Endopterygota</taxon>
        <taxon>Diptera</taxon>
        <taxon>Nematocera</taxon>
        <taxon>Chironomoidea</taxon>
        <taxon>Chironomidae</taxon>
        <taxon>Chironominae</taxon>
        <taxon>Polypedilum</taxon>
        <taxon>Polypedilum</taxon>
    </lineage>
</organism>
<dbReference type="AlphaFoldDB" id="A0A9J6BRI5"/>
<evidence type="ECO:0000256" key="3">
    <source>
        <dbReference type="ARBA" id="ARBA00022692"/>
    </source>
</evidence>
<dbReference type="PANTHER" id="PTHR24365">
    <property type="entry name" value="TOLL-LIKE RECEPTOR"/>
    <property type="match status" value="1"/>
</dbReference>
<evidence type="ECO:0000256" key="2">
    <source>
        <dbReference type="ARBA" id="ARBA00022614"/>
    </source>
</evidence>
<keyword evidence="10" id="KW-1185">Reference proteome</keyword>
<evidence type="ECO:0000256" key="5">
    <source>
        <dbReference type="ARBA" id="ARBA00022737"/>
    </source>
</evidence>
<keyword evidence="6" id="KW-1133">Transmembrane helix</keyword>
<keyword evidence="2" id="KW-0433">Leucine-rich repeat</keyword>
<dbReference type="Proteomes" id="UP001107558">
    <property type="component" value="Chromosome 3"/>
</dbReference>
<dbReference type="InterPro" id="IPR003591">
    <property type="entry name" value="Leu-rich_rpt_typical-subtyp"/>
</dbReference>
<gene>
    <name evidence="9" type="ORF">PVAND_002213</name>
</gene>
<evidence type="ECO:0000256" key="1">
    <source>
        <dbReference type="ARBA" id="ARBA00004167"/>
    </source>
</evidence>
<keyword evidence="7" id="KW-0472">Membrane</keyword>
<dbReference type="PANTHER" id="PTHR24365:SF541">
    <property type="entry name" value="PROTEIN TOLL-RELATED"/>
    <property type="match status" value="1"/>
</dbReference>
<dbReference type="PROSITE" id="PS51450">
    <property type="entry name" value="LRR"/>
    <property type="match status" value="2"/>
</dbReference>
<dbReference type="Pfam" id="PF13855">
    <property type="entry name" value="LRR_8"/>
    <property type="match status" value="1"/>
</dbReference>
<proteinExistence type="predicted"/>
<accession>A0A9J6BRI5</accession>
<name>A0A9J6BRI5_POLVA</name>
<evidence type="ECO:0000256" key="4">
    <source>
        <dbReference type="ARBA" id="ARBA00022729"/>
    </source>
</evidence>
<dbReference type="InterPro" id="IPR001611">
    <property type="entry name" value="Leu-rich_rpt"/>
</dbReference>
<evidence type="ECO:0000256" key="7">
    <source>
        <dbReference type="ARBA" id="ARBA00023136"/>
    </source>
</evidence>
<keyword evidence="4" id="KW-0732">Signal</keyword>
<dbReference type="PRINTS" id="PR00019">
    <property type="entry name" value="LEURICHRPT"/>
</dbReference>
<evidence type="ECO:0000256" key="8">
    <source>
        <dbReference type="ARBA" id="ARBA00023180"/>
    </source>
</evidence>
<dbReference type="EMBL" id="JADBJN010000003">
    <property type="protein sequence ID" value="KAG5672051.1"/>
    <property type="molecule type" value="Genomic_DNA"/>
</dbReference>
<dbReference type="OrthoDB" id="6022531at2759"/>
<dbReference type="GO" id="GO:0005886">
    <property type="term" value="C:plasma membrane"/>
    <property type="evidence" value="ECO:0007669"/>
    <property type="project" value="TreeGrafter"/>
</dbReference>
<sequence>MTEEITEENIERVSFNMSRIYSIPNSIFTTFKNLRIFDGSETRLHELNSLSFNKAQSLNYIFLQKNRLTIIKDFVFVHCKKLKILDLSYNQISEIQESAFSSLLNLEQLNLSQNKIKSFHDETFKSLHALQWIWLNDNKIEFITSSMFSKENVNLRGIYLNANNELSAISPHAFDDLENLRYLFLIGCNCINENFKNFEVFTNVGIKFNLKKCHDNFKNLFPDDEKKFDINYQENLINLISNDCMNFYEAKREELLFLDEELKKLNLTLNEV</sequence>
<reference evidence="9" key="1">
    <citation type="submission" date="2021-03" db="EMBL/GenBank/DDBJ databases">
        <title>Chromosome level genome of the anhydrobiotic midge Polypedilum vanderplanki.</title>
        <authorList>
            <person name="Yoshida Y."/>
            <person name="Kikawada T."/>
            <person name="Gusev O."/>
        </authorList>
    </citation>
    <scope>NUCLEOTIDE SEQUENCE</scope>
    <source>
        <strain evidence="9">NIAS01</strain>
        <tissue evidence="9">Whole body or cell culture</tissue>
    </source>
</reference>
<evidence type="ECO:0000313" key="9">
    <source>
        <dbReference type="EMBL" id="KAG5672051.1"/>
    </source>
</evidence>
<dbReference type="SUPFAM" id="SSF52058">
    <property type="entry name" value="L domain-like"/>
    <property type="match status" value="1"/>
</dbReference>
<keyword evidence="8" id="KW-0325">Glycoprotein</keyword>
<keyword evidence="3" id="KW-0812">Transmembrane</keyword>
<dbReference type="GO" id="GO:0007165">
    <property type="term" value="P:signal transduction"/>
    <property type="evidence" value="ECO:0007669"/>
    <property type="project" value="TreeGrafter"/>
</dbReference>
<dbReference type="GO" id="GO:0038023">
    <property type="term" value="F:signaling receptor activity"/>
    <property type="evidence" value="ECO:0007669"/>
    <property type="project" value="TreeGrafter"/>
</dbReference>